<feature type="region of interest" description="Disordered" evidence="1">
    <location>
        <begin position="414"/>
        <end position="593"/>
    </location>
</feature>
<feature type="compositionally biased region" description="Polar residues" evidence="1">
    <location>
        <begin position="1036"/>
        <end position="1048"/>
    </location>
</feature>
<feature type="compositionally biased region" description="Basic and acidic residues" evidence="1">
    <location>
        <begin position="846"/>
        <end position="863"/>
    </location>
</feature>
<dbReference type="EMBL" id="CDMZ01001284">
    <property type="protein sequence ID" value="CEM30209.1"/>
    <property type="molecule type" value="Genomic_DNA"/>
</dbReference>
<feature type="compositionally biased region" description="Basic and acidic residues" evidence="1">
    <location>
        <begin position="633"/>
        <end position="651"/>
    </location>
</feature>
<feature type="compositionally biased region" description="Acidic residues" evidence="1">
    <location>
        <begin position="1097"/>
        <end position="1106"/>
    </location>
</feature>
<evidence type="ECO:0008006" key="4">
    <source>
        <dbReference type="Google" id="ProtNLM"/>
    </source>
</evidence>
<feature type="compositionally biased region" description="Acidic residues" evidence="1">
    <location>
        <begin position="414"/>
        <end position="425"/>
    </location>
</feature>
<feature type="region of interest" description="Disordered" evidence="1">
    <location>
        <begin position="139"/>
        <end position="163"/>
    </location>
</feature>
<evidence type="ECO:0000256" key="2">
    <source>
        <dbReference type="SAM" id="Phobius"/>
    </source>
</evidence>
<feature type="transmembrane region" description="Helical" evidence="2">
    <location>
        <begin position="384"/>
        <end position="402"/>
    </location>
</feature>
<feature type="compositionally biased region" description="Low complexity" evidence="1">
    <location>
        <begin position="875"/>
        <end position="891"/>
    </location>
</feature>
<feature type="compositionally biased region" description="Basic and acidic residues" evidence="1">
    <location>
        <begin position="145"/>
        <end position="160"/>
    </location>
</feature>
<feature type="compositionally biased region" description="Basic and acidic residues" evidence="1">
    <location>
        <begin position="426"/>
        <end position="436"/>
    </location>
</feature>
<feature type="region of interest" description="Disordered" evidence="1">
    <location>
        <begin position="274"/>
        <end position="313"/>
    </location>
</feature>
<feature type="region of interest" description="Disordered" evidence="1">
    <location>
        <begin position="25"/>
        <end position="119"/>
    </location>
</feature>
<dbReference type="VEuPathDB" id="CryptoDB:Cvel_22225"/>
<feature type="compositionally biased region" description="Basic and acidic residues" evidence="1">
    <location>
        <begin position="572"/>
        <end position="585"/>
    </location>
</feature>
<dbReference type="AlphaFoldDB" id="A0A0G4GJZ6"/>
<feature type="compositionally biased region" description="Low complexity" evidence="1">
    <location>
        <begin position="705"/>
        <end position="722"/>
    </location>
</feature>
<feature type="region of interest" description="Disordered" evidence="1">
    <location>
        <begin position="624"/>
        <end position="927"/>
    </location>
</feature>
<feature type="compositionally biased region" description="Basic and acidic residues" evidence="1">
    <location>
        <begin position="1076"/>
        <end position="1096"/>
    </location>
</feature>
<gene>
    <name evidence="3" type="ORF">Cvel_22225</name>
</gene>
<feature type="transmembrane region" description="Helical" evidence="2">
    <location>
        <begin position="349"/>
        <end position="372"/>
    </location>
</feature>
<keyword evidence="2" id="KW-1133">Transmembrane helix</keyword>
<proteinExistence type="predicted"/>
<keyword evidence="2" id="KW-0472">Membrane</keyword>
<reference evidence="3" key="1">
    <citation type="submission" date="2014-11" db="EMBL/GenBank/DDBJ databases">
        <authorList>
            <person name="Otto D Thomas"/>
            <person name="Naeem Raeece"/>
        </authorList>
    </citation>
    <scope>NUCLEOTIDE SEQUENCE</scope>
</reference>
<name>A0A0G4GJZ6_9ALVE</name>
<feature type="region of interest" description="Disordered" evidence="1">
    <location>
        <begin position="940"/>
        <end position="1106"/>
    </location>
</feature>
<evidence type="ECO:0000313" key="3">
    <source>
        <dbReference type="EMBL" id="CEM30209.1"/>
    </source>
</evidence>
<accession>A0A0G4GJZ6</accession>
<keyword evidence="2" id="KW-0812">Transmembrane</keyword>
<feature type="compositionally biased region" description="Acidic residues" evidence="1">
    <location>
        <begin position="99"/>
        <end position="109"/>
    </location>
</feature>
<feature type="transmembrane region" description="Helical" evidence="2">
    <location>
        <begin position="199"/>
        <end position="223"/>
    </location>
</feature>
<feature type="compositionally biased region" description="Gly residues" evidence="1">
    <location>
        <begin position="560"/>
        <end position="571"/>
    </location>
</feature>
<evidence type="ECO:0000256" key="1">
    <source>
        <dbReference type="SAM" id="MobiDB-lite"/>
    </source>
</evidence>
<feature type="compositionally biased region" description="Low complexity" evidence="1">
    <location>
        <begin position="902"/>
        <end position="915"/>
    </location>
</feature>
<feature type="compositionally biased region" description="Low complexity" evidence="1">
    <location>
        <begin position="986"/>
        <end position="999"/>
    </location>
</feature>
<sequence length="1106" mass="116698">MEPTSTWFAATLQNAWCYIKQNEDKTVEETDASISPSGPFPGVLAAKKSLHTSGKTDPNAGDDTPASLISKTGEEGEDGGLPLSSSFQGGDRERAASDEVSEGEGEGEGESSHGIVSSDPTANAVVEIEAAGLNSSGAASTVYGQKEKTDTEGDGGDRGSRNSNFEAFMRSLQSLGWGNDARAAAECAAESDYRVKKRLVWVFICVSLLIVFGILSRVLMITYTNQQRLDFVYEILMKEFPHHFDDTLPVGPPSPSSGFEPGVPESLLEALEEVEGGKGGSPSDQKQQQQQRAKEEEQKKQRTQPTAAKRAKPRRPQYLLIRVFNFLEKHFGRSRHRYSAPPPTPPIKIVLRLLFQGVAIVLSLIAIVLRYAVIPLISTIVHNLLRFVLSFLVLGGLLYWLFSRVLLVSWEDPEEDGEEGGEVEGEGERQKEAKDEGEGEGAPPLPAVRLLSRRPSKGARDDLDLSLSFAGETDRERERERGGGDREAVPSPSRRRERGTPKGAQGGGIRRQRSGLGRSMGAGGSEGVDRQTGGDAQQKPKRKPPRKSGGWSISFRRGQQRGGATAGGGAGEGEKGTKGQAKETDEVPALHIPSPAASASAMLILSMIASPLTSFVSRAAFGSGSSLFLGSGKGEKGVTKAPRKESGDIGRKGAASSSSATGSTGRPPIGASSASSSVNAEGGGVSALGRGRQTDGDELPVSLPARSVSRSRGGARAVVSRSPQLPSRVTVLRRRTSASSHSDGRGAVRTGTGPPPLLGAAAVGSSVRPSPESPAPSPAASPLHDTTQRPSGVHSLSFAGGTSGFLSKQEEKDEPPVVSDAPAKTENSTLPSFPSLGLRPHRHVSKDKEEATDSRDREMLHEKEEEEQKQEKPSDTASIAATLSSAVVSALPPLPTGVFPESSASASSSVSVSAATGAKARPLTGRRLLGQSAGIRAVLHANPPSVPAHSSSAQPEIPREEIFPNGNGVTEKKEKGASPKSPPPLLSSSLGASSATGLPKGRAREERGGVRTRAAAALRKQKESEKEKEKGRDTPPSETTHNTSTSMPTVGLQALLARNARAGAMLSDAGRAGGLLERERREREERRRVEMERSEGEGDEDEDGGI</sequence>
<feature type="compositionally biased region" description="Basic and acidic residues" evidence="1">
    <location>
        <begin position="1020"/>
        <end position="1035"/>
    </location>
</feature>
<organism evidence="3">
    <name type="scientific">Chromera velia CCMP2878</name>
    <dbReference type="NCBI Taxonomy" id="1169474"/>
    <lineage>
        <taxon>Eukaryota</taxon>
        <taxon>Sar</taxon>
        <taxon>Alveolata</taxon>
        <taxon>Colpodellida</taxon>
        <taxon>Chromeraceae</taxon>
        <taxon>Chromera</taxon>
    </lineage>
</organism>
<feature type="compositionally biased region" description="Low complexity" evidence="1">
    <location>
        <begin position="653"/>
        <end position="665"/>
    </location>
</feature>
<feature type="compositionally biased region" description="Basic and acidic residues" evidence="1">
    <location>
        <begin position="472"/>
        <end position="488"/>
    </location>
</feature>
<protein>
    <recommendedName>
        <fullName evidence="4">Transmembrane protein</fullName>
    </recommendedName>
</protein>